<sequence>MDLARNGMPILYKRRNTLTLLFDMYSVQSEMRLEAPDELVLGYTQSMMAFLMFQPSPREIGMIGLGGGSLAKFCYRHLPEAAITVAEIDPHVIALRDCFHIPANDARFHVHCMDGAELVGQQPQRFDVLVVDGFDSEGQPAQLCSQRFYDDCYAALTEGGVMVVNLLYDQPSTGHYLARIRRSFHGAVTVIDSLDSLNKVVFAYRGDLRAISAATLMERMARLKEHYPAMVQMAADTILRQGGTMFR</sequence>
<dbReference type="EMBL" id="WNLA01000020">
    <property type="protein sequence ID" value="MTW05128.1"/>
    <property type="molecule type" value="Genomic_DNA"/>
</dbReference>
<dbReference type="NCBIfam" id="NF037959">
    <property type="entry name" value="MFS_SpdSyn"/>
    <property type="match status" value="1"/>
</dbReference>
<dbReference type="CDD" id="cd02440">
    <property type="entry name" value="AdoMet_MTases"/>
    <property type="match status" value="1"/>
</dbReference>
<protein>
    <submittedName>
        <fullName evidence="6">Transferase</fullName>
    </submittedName>
</protein>
<gene>
    <name evidence="6" type="ORF">GM668_23925</name>
</gene>
<evidence type="ECO:0000256" key="3">
    <source>
        <dbReference type="ARBA" id="ARBA00023115"/>
    </source>
</evidence>
<evidence type="ECO:0000256" key="1">
    <source>
        <dbReference type="ARBA" id="ARBA00007867"/>
    </source>
</evidence>
<proteinExistence type="inferred from homology"/>
<dbReference type="PROSITE" id="PS51006">
    <property type="entry name" value="PABS_2"/>
    <property type="match status" value="1"/>
</dbReference>
<dbReference type="GO" id="GO:0006596">
    <property type="term" value="P:polyamine biosynthetic process"/>
    <property type="evidence" value="ECO:0007669"/>
    <property type="project" value="UniProtKB-UniRule"/>
</dbReference>
<dbReference type="Pfam" id="PF01564">
    <property type="entry name" value="Spermine_synth"/>
    <property type="match status" value="1"/>
</dbReference>
<feature type="domain" description="PABS" evidence="5">
    <location>
        <begin position="1"/>
        <end position="216"/>
    </location>
</feature>
<accession>A0A6L6Q7C7</accession>
<evidence type="ECO:0000313" key="7">
    <source>
        <dbReference type="Proteomes" id="UP000484015"/>
    </source>
</evidence>
<evidence type="ECO:0000313" key="6">
    <source>
        <dbReference type="EMBL" id="MTW05128.1"/>
    </source>
</evidence>
<reference evidence="6 7" key="1">
    <citation type="submission" date="2019-11" db="EMBL/GenBank/DDBJ databases">
        <title>Type strains purchased from KCTC, JCM and DSMZ.</title>
        <authorList>
            <person name="Lu H."/>
        </authorList>
    </citation>
    <scope>NUCLEOTIDE SEQUENCE [LARGE SCALE GENOMIC DNA]</scope>
    <source>
        <strain evidence="6 7">KCTC 42409</strain>
    </source>
</reference>
<name>A0A6L6Q7C7_9BURK</name>
<dbReference type="Gene3D" id="3.40.50.150">
    <property type="entry name" value="Vaccinia Virus protein VP39"/>
    <property type="match status" value="1"/>
</dbReference>
<evidence type="ECO:0000256" key="4">
    <source>
        <dbReference type="PROSITE-ProRule" id="PRU00354"/>
    </source>
</evidence>
<comment type="caution">
    <text evidence="6">The sequence shown here is derived from an EMBL/GenBank/DDBJ whole genome shotgun (WGS) entry which is preliminary data.</text>
</comment>
<keyword evidence="2 4" id="KW-0808">Transferase</keyword>
<dbReference type="InterPro" id="IPR029063">
    <property type="entry name" value="SAM-dependent_MTases_sf"/>
</dbReference>
<feature type="active site" description="Proton acceptor" evidence="4">
    <location>
        <position position="132"/>
    </location>
</feature>
<keyword evidence="3 4" id="KW-0620">Polyamine biosynthesis</keyword>
<dbReference type="PANTHER" id="PTHR43317:SF11">
    <property type="entry name" value="POLYAMINE AMINOPROPYLTRANSFERASE 2"/>
    <property type="match status" value="1"/>
</dbReference>
<dbReference type="AlphaFoldDB" id="A0A6L6Q7C7"/>
<dbReference type="OrthoDB" id="117774at2"/>
<evidence type="ECO:0000259" key="5">
    <source>
        <dbReference type="PROSITE" id="PS51006"/>
    </source>
</evidence>
<dbReference type="PANTHER" id="PTHR43317">
    <property type="entry name" value="THERMOSPERMINE SYNTHASE ACAULIS5"/>
    <property type="match status" value="1"/>
</dbReference>
<dbReference type="InterPro" id="IPR030374">
    <property type="entry name" value="PABS"/>
</dbReference>
<dbReference type="GO" id="GO:0016740">
    <property type="term" value="F:transferase activity"/>
    <property type="evidence" value="ECO:0007669"/>
    <property type="project" value="UniProtKB-UniRule"/>
</dbReference>
<evidence type="ECO:0000256" key="2">
    <source>
        <dbReference type="ARBA" id="ARBA00022679"/>
    </source>
</evidence>
<keyword evidence="7" id="KW-1185">Reference proteome</keyword>
<dbReference type="Proteomes" id="UP000484015">
    <property type="component" value="Unassembled WGS sequence"/>
</dbReference>
<comment type="similarity">
    <text evidence="1">Belongs to the spermidine/spermine synthase family.</text>
</comment>
<dbReference type="SUPFAM" id="SSF53335">
    <property type="entry name" value="S-adenosyl-L-methionine-dependent methyltransferases"/>
    <property type="match status" value="1"/>
</dbReference>
<organism evidence="6 7">
    <name type="scientific">Pseudoduganella ginsengisoli</name>
    <dbReference type="NCBI Taxonomy" id="1462440"/>
    <lineage>
        <taxon>Bacteria</taxon>
        <taxon>Pseudomonadati</taxon>
        <taxon>Pseudomonadota</taxon>
        <taxon>Betaproteobacteria</taxon>
        <taxon>Burkholderiales</taxon>
        <taxon>Oxalobacteraceae</taxon>
        <taxon>Telluria group</taxon>
        <taxon>Pseudoduganella</taxon>
    </lineage>
</organism>